<name>A0A182PWQ0_9DIPT</name>
<dbReference type="VEuPathDB" id="VectorBase:AEPI011387"/>
<accession>A0A182PWQ0</accession>
<proteinExistence type="predicted"/>
<reference evidence="2" key="1">
    <citation type="submission" date="2013-03" db="EMBL/GenBank/DDBJ databases">
        <title>The Genome Sequence of Anopheles epiroticus epiroticus2.</title>
        <authorList>
            <consortium name="The Broad Institute Genomics Platform"/>
            <person name="Neafsey D.E."/>
            <person name="Howell P."/>
            <person name="Walker B."/>
            <person name="Young S.K."/>
            <person name="Zeng Q."/>
            <person name="Gargeya S."/>
            <person name="Fitzgerald M."/>
            <person name="Haas B."/>
            <person name="Abouelleil A."/>
            <person name="Allen A.W."/>
            <person name="Alvarado L."/>
            <person name="Arachchi H.M."/>
            <person name="Berlin A.M."/>
            <person name="Chapman S.B."/>
            <person name="Gainer-Dewar J."/>
            <person name="Goldberg J."/>
            <person name="Griggs A."/>
            <person name="Gujja S."/>
            <person name="Hansen M."/>
            <person name="Howarth C."/>
            <person name="Imamovic A."/>
            <person name="Ireland A."/>
            <person name="Larimer J."/>
            <person name="McCowan C."/>
            <person name="Murphy C."/>
            <person name="Pearson M."/>
            <person name="Poon T.W."/>
            <person name="Priest M."/>
            <person name="Roberts A."/>
            <person name="Saif S."/>
            <person name="Shea T."/>
            <person name="Sisk P."/>
            <person name="Sykes S."/>
            <person name="Wortman J."/>
            <person name="Nusbaum C."/>
            <person name="Birren B."/>
        </authorList>
    </citation>
    <scope>NUCLEOTIDE SEQUENCE [LARGE SCALE GENOMIC DNA]</scope>
    <source>
        <strain evidence="2">Epiroticus2</strain>
    </source>
</reference>
<dbReference type="STRING" id="199890.A0A182PWQ0"/>
<evidence type="ECO:0000313" key="1">
    <source>
        <dbReference type="EnsemblMetazoa" id="AEPI011387-PA"/>
    </source>
</evidence>
<keyword evidence="2" id="KW-1185">Reference proteome</keyword>
<evidence type="ECO:0000313" key="2">
    <source>
        <dbReference type="Proteomes" id="UP000075885"/>
    </source>
</evidence>
<dbReference type="AlphaFoldDB" id="A0A182PWQ0"/>
<dbReference type="Proteomes" id="UP000075885">
    <property type="component" value="Unassembled WGS sequence"/>
</dbReference>
<dbReference type="EnsemblMetazoa" id="AEPI011387-RA">
    <property type="protein sequence ID" value="AEPI011387-PA"/>
    <property type="gene ID" value="AEPI011387"/>
</dbReference>
<reference evidence="1" key="2">
    <citation type="submission" date="2020-05" db="UniProtKB">
        <authorList>
            <consortium name="EnsemblMetazoa"/>
        </authorList>
    </citation>
    <scope>IDENTIFICATION</scope>
    <source>
        <strain evidence="1">Epiroticus2</strain>
    </source>
</reference>
<organism evidence="1 2">
    <name type="scientific">Anopheles epiroticus</name>
    <dbReference type="NCBI Taxonomy" id="199890"/>
    <lineage>
        <taxon>Eukaryota</taxon>
        <taxon>Metazoa</taxon>
        <taxon>Ecdysozoa</taxon>
        <taxon>Arthropoda</taxon>
        <taxon>Hexapoda</taxon>
        <taxon>Insecta</taxon>
        <taxon>Pterygota</taxon>
        <taxon>Neoptera</taxon>
        <taxon>Endopterygota</taxon>
        <taxon>Diptera</taxon>
        <taxon>Nematocera</taxon>
        <taxon>Culicoidea</taxon>
        <taxon>Culicidae</taxon>
        <taxon>Anophelinae</taxon>
        <taxon>Anopheles</taxon>
    </lineage>
</organism>
<sequence length="153" mass="17283">MRRMEAHVPVSGIGDSSEQVRQSIIARVKSPRSSYECTLRFLILKKVTLDLPTTNVNIANWKIPEHIGLADPQFNVMGKVDLLIGAEVFLDLLLQETYSLGPDLPTLRNSRIGWLISGSYIAKPSRDLNGLKRNKNAKNYFNGRQFKVKVENM</sequence>
<protein>
    <submittedName>
        <fullName evidence="1">DUF1758 domain-containing protein</fullName>
    </submittedName>
</protein>